<dbReference type="CDD" id="cd00082">
    <property type="entry name" value="HisKA"/>
    <property type="match status" value="1"/>
</dbReference>
<dbReference type="CDD" id="cd16922">
    <property type="entry name" value="HATPase_EvgS-ArcB-TorS-like"/>
    <property type="match status" value="1"/>
</dbReference>
<dbReference type="PANTHER" id="PTHR45339:SF1">
    <property type="entry name" value="HYBRID SIGNAL TRANSDUCTION HISTIDINE KINASE J"/>
    <property type="match status" value="1"/>
</dbReference>
<dbReference type="Proteomes" id="UP000249499">
    <property type="component" value="Chromosome"/>
</dbReference>
<evidence type="ECO:0000313" key="11">
    <source>
        <dbReference type="Proteomes" id="UP000249499"/>
    </source>
</evidence>
<evidence type="ECO:0000256" key="7">
    <source>
        <dbReference type="SAM" id="Phobius"/>
    </source>
</evidence>
<feature type="compositionally biased region" description="Polar residues" evidence="6">
    <location>
        <begin position="34"/>
        <end position="44"/>
    </location>
</feature>
<feature type="domain" description="Response regulatory" evidence="9">
    <location>
        <begin position="631"/>
        <end position="753"/>
    </location>
</feature>
<dbReference type="InterPro" id="IPR001789">
    <property type="entry name" value="Sig_transdc_resp-reg_receiver"/>
</dbReference>
<dbReference type="InterPro" id="IPR035965">
    <property type="entry name" value="PAS-like_dom_sf"/>
</dbReference>
<feature type="modified residue" description="4-aspartylphosphate" evidence="5">
    <location>
        <position position="683"/>
    </location>
</feature>
<reference evidence="10 11" key="1">
    <citation type="journal article" date="2018" name="Sci. Rep.">
        <title>Rhizobium tumorigenes sp. nov., a novel plant tumorigenic bacterium isolated from cane gall tumors on thornless blackberry.</title>
        <authorList>
            <person name="Kuzmanovi N."/>
            <person name="Smalla K."/>
            <person name="Gronow S."/>
            <person name="PuBawska J."/>
        </authorList>
    </citation>
    <scope>NUCLEOTIDE SEQUENCE [LARGE SCALE GENOMIC DNA]</scope>
    <source>
        <strain evidence="10 11">1078</strain>
    </source>
</reference>
<feature type="transmembrane region" description="Helical" evidence="7">
    <location>
        <begin position="75"/>
        <end position="93"/>
    </location>
</feature>
<dbReference type="SUPFAM" id="SSF47384">
    <property type="entry name" value="Homodimeric domain of signal transducing histidine kinase"/>
    <property type="match status" value="1"/>
</dbReference>
<dbReference type="InterPro" id="IPR036890">
    <property type="entry name" value="HATPase_C_sf"/>
</dbReference>
<feature type="region of interest" description="Disordered" evidence="6">
    <location>
        <begin position="13"/>
        <end position="44"/>
    </location>
</feature>
<keyword evidence="7" id="KW-0472">Membrane</keyword>
<evidence type="ECO:0000313" key="10">
    <source>
        <dbReference type="EMBL" id="WFR95599.1"/>
    </source>
</evidence>
<dbReference type="Pfam" id="PF02518">
    <property type="entry name" value="HATPase_c"/>
    <property type="match status" value="1"/>
</dbReference>
<evidence type="ECO:0000259" key="9">
    <source>
        <dbReference type="PROSITE" id="PS50110"/>
    </source>
</evidence>
<feature type="transmembrane region" description="Helical" evidence="7">
    <location>
        <begin position="51"/>
        <end position="69"/>
    </location>
</feature>
<dbReference type="PRINTS" id="PR00344">
    <property type="entry name" value="BCTRLSENSOR"/>
</dbReference>
<dbReference type="Gene3D" id="1.10.287.130">
    <property type="match status" value="1"/>
</dbReference>
<dbReference type="SMART" id="SM00387">
    <property type="entry name" value="HATPase_c"/>
    <property type="match status" value="1"/>
</dbReference>
<dbReference type="KEGG" id="rtu:PR017_00115"/>
<dbReference type="InterPro" id="IPR005467">
    <property type="entry name" value="His_kinase_dom"/>
</dbReference>
<dbReference type="AlphaFoldDB" id="A0AAF1K7W2"/>
<reference evidence="11" key="2">
    <citation type="journal article" date="2023" name="MicrobiologyOpen">
        <title>Genomics of the tumorigenes clade of the family Rhizobiaceae and description of Rhizobium rhododendri sp. nov.</title>
        <authorList>
            <person name="Kuzmanovic N."/>
            <person name="diCenzo G.C."/>
            <person name="Bunk B."/>
            <person name="Sproeer C."/>
            <person name="Fruehling A."/>
            <person name="Neumann-Schaal M."/>
            <person name="Overmann J."/>
            <person name="Smalla K."/>
        </authorList>
    </citation>
    <scope>NUCLEOTIDE SEQUENCE [LARGE SCALE GENOMIC DNA]</scope>
    <source>
        <strain evidence="11">1078</strain>
    </source>
</reference>
<dbReference type="EC" id="2.7.13.3" evidence="2"/>
<dbReference type="InterPro" id="IPR004358">
    <property type="entry name" value="Sig_transdc_His_kin-like_C"/>
</dbReference>
<dbReference type="SUPFAM" id="SSF55785">
    <property type="entry name" value="PYP-like sensor domain (PAS domain)"/>
    <property type="match status" value="1"/>
</dbReference>
<gene>
    <name evidence="10" type="ORF">PR017_00115</name>
</gene>
<keyword evidence="7" id="KW-1133">Transmembrane helix</keyword>
<dbReference type="Gene3D" id="3.30.565.10">
    <property type="entry name" value="Histidine kinase-like ATPase, C-terminal domain"/>
    <property type="match status" value="1"/>
</dbReference>
<evidence type="ECO:0000256" key="4">
    <source>
        <dbReference type="ARBA" id="ARBA00023012"/>
    </source>
</evidence>
<evidence type="ECO:0000256" key="1">
    <source>
        <dbReference type="ARBA" id="ARBA00000085"/>
    </source>
</evidence>
<dbReference type="InterPro" id="IPR003594">
    <property type="entry name" value="HATPase_dom"/>
</dbReference>
<dbReference type="SMART" id="SM00448">
    <property type="entry name" value="REC"/>
    <property type="match status" value="1"/>
</dbReference>
<dbReference type="PROSITE" id="PS50109">
    <property type="entry name" value="HIS_KIN"/>
    <property type="match status" value="1"/>
</dbReference>
<dbReference type="SUPFAM" id="SSF52172">
    <property type="entry name" value="CheY-like"/>
    <property type="match status" value="1"/>
</dbReference>
<dbReference type="SMART" id="SM00388">
    <property type="entry name" value="HisKA"/>
    <property type="match status" value="1"/>
</dbReference>
<evidence type="ECO:0000256" key="2">
    <source>
        <dbReference type="ARBA" id="ARBA00012438"/>
    </source>
</evidence>
<evidence type="ECO:0000256" key="3">
    <source>
        <dbReference type="ARBA" id="ARBA00022553"/>
    </source>
</evidence>
<dbReference type="EMBL" id="CP117255">
    <property type="protein sequence ID" value="WFR95599.1"/>
    <property type="molecule type" value="Genomic_DNA"/>
</dbReference>
<dbReference type="InterPro" id="IPR036097">
    <property type="entry name" value="HisK_dim/P_sf"/>
</dbReference>
<feature type="domain" description="Histidine kinase" evidence="8">
    <location>
        <begin position="253"/>
        <end position="468"/>
    </location>
</feature>
<keyword evidence="10" id="KW-0067">ATP-binding</keyword>
<sequence length="763" mass="82056">MNTPADLQKRLSSAFGQALGEPPGNPDVTPADDTGSTVPDPSLSSSRFGRLWLGGAGIVAGGLLLAAGYVAGATALAGVVVIFGVAVLSAAVISRSNRSTAKSTPLASAEPHASSTAPLDPPAPGLNFSSDIHDALGDIAVTRGLNRRILHANATFRLVTGKARPEGMTCDEIGIAFRPDDRPDHYDVEIATPQGQRIYSWRDVMMRDPASGQLRIESVARDITDQRLATREREQARLKAEHESAAKSQLLATVSHEIRTPLSGIMGMSHLIGQTGLTPAQESYLDGIRQSGQALVQLVEDLLDFSTLESGRFQIHPRAESLRRLIESVVEMLAHRAHEKGIEIGATVHSDIPELMSFDPARLRQVLFNVIGNAVKFTQRGGVLVRAAYDDGDLVITVQDSGPGMTPEEQARVFGAFEQAGDASEKSGGTGLGLTISARIVEEFGGRMSVVSERGVGSQFIVRFPVELPADQRSRNHRATMLKSSRVLLIAPDGPAATATAETIRMLGGTCRLIEAGDAGNFALDTLMEAEGPPTDVIVDNRMAPHFLSQFADRLGVIAPGLRRIFLVTPEQRNAEEFDMFDAWLIRPLREQSLIDVLRGRMRGMERRDAINDNQPGFMTLPELPEGTGISIVLAEDDPVNAMLVRAVLTKAGHAVDVVQDVESLLDRAWHAGHSRPDIIVTDLSMPGGDGVEMLGRLRAHERRQGLPPVPVIVLTADSRDETRRAALLNGASIVLAKPADPQRLIQEVETLAAMTVDFARQS</sequence>
<dbReference type="RefSeq" id="WP_111216431.1">
    <property type="nucleotide sequence ID" value="NZ_CP117255.1"/>
</dbReference>
<dbReference type="Pfam" id="PF00072">
    <property type="entry name" value="Response_reg"/>
    <property type="match status" value="1"/>
</dbReference>
<feature type="region of interest" description="Disordered" evidence="6">
    <location>
        <begin position="99"/>
        <end position="124"/>
    </location>
</feature>
<comment type="catalytic activity">
    <reaction evidence="1">
        <text>ATP + protein L-histidine = ADP + protein N-phospho-L-histidine.</text>
        <dbReference type="EC" id="2.7.13.3"/>
    </reaction>
</comment>
<dbReference type="Gene3D" id="3.40.50.2300">
    <property type="match status" value="1"/>
</dbReference>
<evidence type="ECO:0000256" key="5">
    <source>
        <dbReference type="PROSITE-ProRule" id="PRU00169"/>
    </source>
</evidence>
<dbReference type="InterPro" id="IPR011006">
    <property type="entry name" value="CheY-like_superfamily"/>
</dbReference>
<evidence type="ECO:0000256" key="6">
    <source>
        <dbReference type="SAM" id="MobiDB-lite"/>
    </source>
</evidence>
<keyword evidence="3 5" id="KW-0597">Phosphoprotein</keyword>
<dbReference type="InterPro" id="IPR003661">
    <property type="entry name" value="HisK_dim/P_dom"/>
</dbReference>
<dbReference type="GO" id="GO:0000155">
    <property type="term" value="F:phosphorelay sensor kinase activity"/>
    <property type="evidence" value="ECO:0007669"/>
    <property type="project" value="InterPro"/>
</dbReference>
<dbReference type="FunFam" id="3.30.565.10:FF:000010">
    <property type="entry name" value="Sensor histidine kinase RcsC"/>
    <property type="match status" value="1"/>
</dbReference>
<keyword evidence="11" id="KW-1185">Reference proteome</keyword>
<dbReference type="PANTHER" id="PTHR45339">
    <property type="entry name" value="HYBRID SIGNAL TRANSDUCTION HISTIDINE KINASE J"/>
    <property type="match status" value="1"/>
</dbReference>
<accession>A0AAF1K7W2</accession>
<dbReference type="GO" id="GO:0005524">
    <property type="term" value="F:ATP binding"/>
    <property type="evidence" value="ECO:0007669"/>
    <property type="project" value="UniProtKB-KW"/>
</dbReference>
<dbReference type="PROSITE" id="PS50110">
    <property type="entry name" value="RESPONSE_REGULATORY"/>
    <property type="match status" value="1"/>
</dbReference>
<proteinExistence type="predicted"/>
<name>A0AAF1K7W2_9HYPH</name>
<keyword evidence="4" id="KW-0902">Two-component regulatory system</keyword>
<keyword evidence="10" id="KW-0547">Nucleotide-binding</keyword>
<keyword evidence="7" id="KW-0812">Transmembrane</keyword>
<dbReference type="Pfam" id="PF00512">
    <property type="entry name" value="HisKA"/>
    <property type="match status" value="1"/>
</dbReference>
<protein>
    <recommendedName>
        <fullName evidence="2">histidine kinase</fullName>
        <ecNumber evidence="2">2.7.13.3</ecNumber>
    </recommendedName>
</protein>
<organism evidence="10 11">
    <name type="scientific">Rhizobium tumorigenes</name>
    <dbReference type="NCBI Taxonomy" id="2041385"/>
    <lineage>
        <taxon>Bacteria</taxon>
        <taxon>Pseudomonadati</taxon>
        <taxon>Pseudomonadota</taxon>
        <taxon>Alphaproteobacteria</taxon>
        <taxon>Hyphomicrobiales</taxon>
        <taxon>Rhizobiaceae</taxon>
        <taxon>Rhizobium/Agrobacterium group</taxon>
        <taxon>Rhizobium</taxon>
    </lineage>
</organism>
<evidence type="ECO:0000259" key="8">
    <source>
        <dbReference type="PROSITE" id="PS50109"/>
    </source>
</evidence>
<dbReference type="SUPFAM" id="SSF55874">
    <property type="entry name" value="ATPase domain of HSP90 chaperone/DNA topoisomerase II/histidine kinase"/>
    <property type="match status" value="1"/>
</dbReference>